<evidence type="ECO:0000313" key="1">
    <source>
        <dbReference type="EMBL" id="KIK98499.1"/>
    </source>
</evidence>
<keyword evidence="2" id="KW-1185">Reference proteome</keyword>
<reference evidence="2" key="2">
    <citation type="submission" date="2015-01" db="EMBL/GenBank/DDBJ databases">
        <title>Evolutionary Origins and Diversification of the Mycorrhizal Mutualists.</title>
        <authorList>
            <consortium name="DOE Joint Genome Institute"/>
            <consortium name="Mycorrhizal Genomics Consortium"/>
            <person name="Kohler A."/>
            <person name="Kuo A."/>
            <person name="Nagy L.G."/>
            <person name="Floudas D."/>
            <person name="Copeland A."/>
            <person name="Barry K.W."/>
            <person name="Cichocki N."/>
            <person name="Veneault-Fourrey C."/>
            <person name="LaButti K."/>
            <person name="Lindquist E.A."/>
            <person name="Lipzen A."/>
            <person name="Lundell T."/>
            <person name="Morin E."/>
            <person name="Murat C."/>
            <person name="Riley R."/>
            <person name="Ohm R."/>
            <person name="Sun H."/>
            <person name="Tunlid A."/>
            <person name="Henrissat B."/>
            <person name="Grigoriev I.V."/>
            <person name="Hibbett D.S."/>
            <person name="Martin F."/>
        </authorList>
    </citation>
    <scope>NUCLEOTIDE SEQUENCE [LARGE SCALE GENOMIC DNA]</scope>
    <source>
        <strain evidence="2">Ve08.2h10</strain>
    </source>
</reference>
<dbReference type="AlphaFoldDB" id="A0A0D0E8H1"/>
<dbReference type="HOGENOM" id="CLU_2813166_0_0_1"/>
<dbReference type="Proteomes" id="UP000054538">
    <property type="component" value="Unassembled WGS sequence"/>
</dbReference>
<protein>
    <submittedName>
        <fullName evidence="1">Uncharacterized protein</fullName>
    </submittedName>
</protein>
<dbReference type="EMBL" id="KN824890">
    <property type="protein sequence ID" value="KIK98499.1"/>
    <property type="molecule type" value="Genomic_DNA"/>
</dbReference>
<proteinExistence type="predicted"/>
<reference evidence="1 2" key="1">
    <citation type="submission" date="2014-04" db="EMBL/GenBank/DDBJ databases">
        <authorList>
            <consortium name="DOE Joint Genome Institute"/>
            <person name="Kuo A."/>
            <person name="Kohler A."/>
            <person name="Jargeat P."/>
            <person name="Nagy L.G."/>
            <person name="Floudas D."/>
            <person name="Copeland A."/>
            <person name="Barry K.W."/>
            <person name="Cichocki N."/>
            <person name="Veneault-Fourrey C."/>
            <person name="LaButti K."/>
            <person name="Lindquist E.A."/>
            <person name="Lipzen A."/>
            <person name="Lundell T."/>
            <person name="Morin E."/>
            <person name="Murat C."/>
            <person name="Sun H."/>
            <person name="Tunlid A."/>
            <person name="Henrissat B."/>
            <person name="Grigoriev I.V."/>
            <person name="Hibbett D.S."/>
            <person name="Martin F."/>
            <person name="Nordberg H.P."/>
            <person name="Cantor M.N."/>
            <person name="Hua S.X."/>
        </authorList>
    </citation>
    <scope>NUCLEOTIDE SEQUENCE [LARGE SCALE GENOMIC DNA]</scope>
    <source>
        <strain evidence="1 2">Ve08.2h10</strain>
    </source>
</reference>
<evidence type="ECO:0000313" key="2">
    <source>
        <dbReference type="Proteomes" id="UP000054538"/>
    </source>
</evidence>
<dbReference type="InParanoid" id="A0A0D0E8H1"/>
<organism evidence="1 2">
    <name type="scientific">Paxillus rubicundulus Ve08.2h10</name>
    <dbReference type="NCBI Taxonomy" id="930991"/>
    <lineage>
        <taxon>Eukaryota</taxon>
        <taxon>Fungi</taxon>
        <taxon>Dikarya</taxon>
        <taxon>Basidiomycota</taxon>
        <taxon>Agaricomycotina</taxon>
        <taxon>Agaricomycetes</taxon>
        <taxon>Agaricomycetidae</taxon>
        <taxon>Boletales</taxon>
        <taxon>Paxilineae</taxon>
        <taxon>Paxillaceae</taxon>
        <taxon>Paxillus</taxon>
    </lineage>
</organism>
<gene>
    <name evidence="1" type="ORF">PAXRUDRAFT_673799</name>
</gene>
<accession>A0A0D0E8H1</accession>
<sequence length="67" mass="7682">MPTLRGDMHVCGSSPMGIHALWLRGVDGYLIYLQFHRFMHLNNQTYPNMTAPAPPTNLHQLIKMSIF</sequence>
<name>A0A0D0E8H1_9AGAM</name>